<dbReference type="AlphaFoldDB" id="A0A1I1HXT8"/>
<evidence type="ECO:0000259" key="2">
    <source>
        <dbReference type="Pfam" id="PF01878"/>
    </source>
</evidence>
<dbReference type="NCBIfam" id="NF002616">
    <property type="entry name" value="PRK02268.1-2"/>
    <property type="match status" value="1"/>
</dbReference>
<dbReference type="SUPFAM" id="SSF88697">
    <property type="entry name" value="PUA domain-like"/>
    <property type="match status" value="1"/>
</dbReference>
<evidence type="ECO:0000313" key="3">
    <source>
        <dbReference type="EMBL" id="SFC28696.1"/>
    </source>
</evidence>
<keyword evidence="4" id="KW-1185">Reference proteome</keyword>
<dbReference type="Pfam" id="PF01878">
    <property type="entry name" value="EVE"/>
    <property type="match status" value="1"/>
</dbReference>
<dbReference type="HAMAP" id="MF_00771">
    <property type="entry name" value="UPF0310"/>
    <property type="match status" value="1"/>
</dbReference>
<comment type="similarity">
    <text evidence="1">Belongs to the UPF0310 family.</text>
</comment>
<dbReference type="Gene3D" id="3.10.590.10">
    <property type="entry name" value="ph1033 like domains"/>
    <property type="match status" value="1"/>
</dbReference>
<feature type="domain" description="EVE" evidence="2">
    <location>
        <begin position="6"/>
        <end position="137"/>
    </location>
</feature>
<dbReference type="RefSeq" id="WP_093823122.1">
    <property type="nucleotide sequence ID" value="NZ_FOLQ01000001.1"/>
</dbReference>
<evidence type="ECO:0000256" key="1">
    <source>
        <dbReference type="HAMAP-Rule" id="MF_00771"/>
    </source>
</evidence>
<dbReference type="OrthoDB" id="9793567at2"/>
<dbReference type="InterPro" id="IPR022996">
    <property type="entry name" value="UPF0310"/>
</dbReference>
<dbReference type="InterPro" id="IPR015947">
    <property type="entry name" value="PUA-like_sf"/>
</dbReference>
<dbReference type="Proteomes" id="UP000198598">
    <property type="component" value="Unassembled WGS sequence"/>
</dbReference>
<protein>
    <recommendedName>
        <fullName evidence="1">UPF0310 protein SAMN05216167_101803</fullName>
    </recommendedName>
</protein>
<reference evidence="3 4" key="1">
    <citation type="submission" date="2016-10" db="EMBL/GenBank/DDBJ databases">
        <authorList>
            <person name="de Groot N.N."/>
        </authorList>
    </citation>
    <scope>NUCLEOTIDE SEQUENCE [LARGE SCALE GENOMIC DNA]</scope>
    <source>
        <strain evidence="3 4">DSM 26130</strain>
    </source>
</reference>
<gene>
    <name evidence="3" type="ORF">SAMN05216167_101803</name>
</gene>
<proteinExistence type="inferred from homology"/>
<sequence length="145" mass="16891">MDEAQKYWVVVASKDHVQRGVTGGFMQANHGKLAPLKRIKPNDWVILYSPKQVLERDEKCQAFTAIGQVSDDAIYQVALTENFMPFRRNVTFYPSREASILPLIDNLEFIPNKKSWGYPFRFGFFEIGKHDFDLIHKNMLNEDHK</sequence>
<name>A0A1I1HXT8_9BACT</name>
<dbReference type="InterPro" id="IPR002740">
    <property type="entry name" value="EVE_domain"/>
</dbReference>
<accession>A0A1I1HXT8</accession>
<evidence type="ECO:0000313" key="4">
    <source>
        <dbReference type="Proteomes" id="UP000198598"/>
    </source>
</evidence>
<dbReference type="EMBL" id="FOLQ01000001">
    <property type="protein sequence ID" value="SFC28696.1"/>
    <property type="molecule type" value="Genomic_DNA"/>
</dbReference>
<dbReference type="CDD" id="cd21132">
    <property type="entry name" value="EVE-like"/>
    <property type="match status" value="1"/>
</dbReference>
<organism evidence="3 4">
    <name type="scientific">Spirosoma endophyticum</name>
    <dbReference type="NCBI Taxonomy" id="662367"/>
    <lineage>
        <taxon>Bacteria</taxon>
        <taxon>Pseudomonadati</taxon>
        <taxon>Bacteroidota</taxon>
        <taxon>Cytophagia</taxon>
        <taxon>Cytophagales</taxon>
        <taxon>Cytophagaceae</taxon>
        <taxon>Spirosoma</taxon>
    </lineage>
</organism>